<dbReference type="KEGG" id="str:Sterm_1447"/>
<reference evidence="2" key="1">
    <citation type="submission" date="2009-09" db="EMBL/GenBank/DDBJ databases">
        <title>The complete chromosome of Sebaldella termitidis ATCC 33386.</title>
        <authorList>
            <consortium name="US DOE Joint Genome Institute (JGI-PGF)"/>
            <person name="Lucas S."/>
            <person name="Copeland A."/>
            <person name="Lapidus A."/>
            <person name="Glavina del Rio T."/>
            <person name="Dalin E."/>
            <person name="Tice H."/>
            <person name="Bruce D."/>
            <person name="Goodwin L."/>
            <person name="Pitluck S."/>
            <person name="Kyrpides N."/>
            <person name="Mavromatis K."/>
            <person name="Ivanova N."/>
            <person name="Mikhailova N."/>
            <person name="Sims D."/>
            <person name="Meincke L."/>
            <person name="Brettin T."/>
            <person name="Detter J.C."/>
            <person name="Han C."/>
            <person name="Larimer F."/>
            <person name="Land M."/>
            <person name="Hauser L."/>
            <person name="Markowitz V."/>
            <person name="Cheng J.F."/>
            <person name="Hugenholtz P."/>
            <person name="Woyke T."/>
            <person name="Wu D."/>
            <person name="Eisen J.A."/>
        </authorList>
    </citation>
    <scope>NUCLEOTIDE SEQUENCE [LARGE SCALE GENOMIC DNA]</scope>
    <source>
        <strain evidence="2">ATCC 33386 / NCTC 11300</strain>
    </source>
</reference>
<reference evidence="1 2" key="2">
    <citation type="journal article" date="2010" name="Stand. Genomic Sci.">
        <title>Complete genome sequence of Sebaldella termitidis type strain (NCTC 11300).</title>
        <authorList>
            <person name="Harmon-Smith M."/>
            <person name="Celia L."/>
            <person name="Chertkov O."/>
            <person name="Lapidus A."/>
            <person name="Copeland A."/>
            <person name="Glavina Del Rio T."/>
            <person name="Nolan M."/>
            <person name="Lucas S."/>
            <person name="Tice H."/>
            <person name="Cheng J.F."/>
            <person name="Han C."/>
            <person name="Detter J.C."/>
            <person name="Bruce D."/>
            <person name="Goodwin L."/>
            <person name="Pitluck S."/>
            <person name="Pati A."/>
            <person name="Liolios K."/>
            <person name="Ivanova N."/>
            <person name="Mavromatis K."/>
            <person name="Mikhailova N."/>
            <person name="Chen A."/>
            <person name="Palaniappan K."/>
            <person name="Land M."/>
            <person name="Hauser L."/>
            <person name="Chang Y.J."/>
            <person name="Jeffries C.D."/>
            <person name="Brettin T."/>
            <person name="Goker M."/>
            <person name="Beck B."/>
            <person name="Bristow J."/>
            <person name="Eisen J.A."/>
            <person name="Markowitz V."/>
            <person name="Hugenholtz P."/>
            <person name="Kyrpides N.C."/>
            <person name="Klenk H.P."/>
            <person name="Chen F."/>
        </authorList>
    </citation>
    <scope>NUCLEOTIDE SEQUENCE [LARGE SCALE GENOMIC DNA]</scope>
    <source>
        <strain evidence="2">ATCC 33386 / NCTC 11300</strain>
    </source>
</reference>
<dbReference type="AlphaFoldDB" id="D1AHS5"/>
<dbReference type="EMBL" id="CP001739">
    <property type="protein sequence ID" value="ACZ08309.1"/>
    <property type="molecule type" value="Genomic_DNA"/>
</dbReference>
<dbReference type="STRING" id="526218.Sterm_1447"/>
<evidence type="ECO:0008006" key="3">
    <source>
        <dbReference type="Google" id="ProtNLM"/>
    </source>
</evidence>
<proteinExistence type="predicted"/>
<dbReference type="InterPro" id="IPR018755">
    <property type="entry name" value="Phage_Mu_Gp48"/>
</dbReference>
<dbReference type="Pfam" id="PF10076">
    <property type="entry name" value="Phage_Mu_Gp48"/>
    <property type="match status" value="1"/>
</dbReference>
<evidence type="ECO:0000313" key="1">
    <source>
        <dbReference type="EMBL" id="ACZ08309.1"/>
    </source>
</evidence>
<dbReference type="Proteomes" id="UP000000845">
    <property type="component" value="Chromosome"/>
</dbReference>
<organism evidence="1 2">
    <name type="scientific">Sebaldella termitidis (strain ATCC 33386 / NCTC 11300)</name>
    <dbReference type="NCBI Taxonomy" id="526218"/>
    <lineage>
        <taxon>Bacteria</taxon>
        <taxon>Fusobacteriati</taxon>
        <taxon>Fusobacteriota</taxon>
        <taxon>Fusobacteriia</taxon>
        <taxon>Fusobacteriales</taxon>
        <taxon>Leptotrichiaceae</taxon>
        <taxon>Sebaldella</taxon>
    </lineage>
</organism>
<name>D1AHS5_SEBTE</name>
<evidence type="ECO:0000313" key="2">
    <source>
        <dbReference type="Proteomes" id="UP000000845"/>
    </source>
</evidence>
<protein>
    <recommendedName>
        <fullName evidence="3">DUF2313 domain-containing protein</fullName>
    </recommendedName>
</protein>
<dbReference type="RefSeq" id="WP_012860905.1">
    <property type="nucleotide sequence ID" value="NC_013517.1"/>
</dbReference>
<dbReference type="eggNOG" id="COG4385">
    <property type="taxonomic scope" value="Bacteria"/>
</dbReference>
<dbReference type="HOGENOM" id="CLU_092730_0_0_0"/>
<sequence>MIFEMEHIVKLIEYLPQFMADRKEMQVITSAEEPEFTLFWAVLKRVINNQFITTCDEQGISKFEKMLKLYPYESDTLEMRIARVLVEWNAQLPYTMRSLKQMLDVLCGAGNYRVKLKNNEYVLEINTFFYDSKMLTQLNKLLLKVLPANLAYDSTNYIVEEAKQDYYLGAAAMSSMHYVLSSDFTGNYELSGSGNLTGSIIQGKKYVLGG</sequence>
<gene>
    <name evidence="1" type="ordered locus">Sterm_1447</name>
</gene>
<keyword evidence="2" id="KW-1185">Reference proteome</keyword>
<accession>D1AHS5</accession>